<keyword evidence="3" id="KW-0698">rRNA processing</keyword>
<dbReference type="Pfam" id="PF04006">
    <property type="entry name" value="Mpp10"/>
    <property type="match status" value="1"/>
</dbReference>
<evidence type="ECO:0000256" key="5">
    <source>
        <dbReference type="ARBA" id="ARBA00023274"/>
    </source>
</evidence>
<keyword evidence="2" id="KW-0690">Ribosome biogenesis</keyword>
<dbReference type="InterPro" id="IPR012173">
    <property type="entry name" value="Mpp10"/>
</dbReference>
<reference evidence="9" key="1">
    <citation type="journal article" date="2011" name="Proc. Natl. Acad. Sci. U.S.A.">
        <title>Obligate biotrophy features unraveled by the genomic analysis of rust fungi.</title>
        <authorList>
            <person name="Duplessis S."/>
            <person name="Cuomo C.A."/>
            <person name="Lin Y.-C."/>
            <person name="Aerts A."/>
            <person name="Tisserant E."/>
            <person name="Veneault-Fourrey C."/>
            <person name="Joly D.L."/>
            <person name="Hacquard S."/>
            <person name="Amselem J."/>
            <person name="Cantarel B.L."/>
            <person name="Chiu R."/>
            <person name="Coutinho P.M."/>
            <person name="Feau N."/>
            <person name="Field M."/>
            <person name="Frey P."/>
            <person name="Gelhaye E."/>
            <person name="Goldberg J."/>
            <person name="Grabherr M.G."/>
            <person name="Kodira C.D."/>
            <person name="Kohler A."/>
            <person name="Kuees U."/>
            <person name="Lindquist E.A."/>
            <person name="Lucas S.M."/>
            <person name="Mago R."/>
            <person name="Mauceli E."/>
            <person name="Morin E."/>
            <person name="Murat C."/>
            <person name="Pangilinan J.L."/>
            <person name="Park R."/>
            <person name="Pearson M."/>
            <person name="Quesneville H."/>
            <person name="Rouhier N."/>
            <person name="Sakthikumar S."/>
            <person name="Salamov A.A."/>
            <person name="Schmutz J."/>
            <person name="Selles B."/>
            <person name="Shapiro H."/>
            <person name="Tanguay P."/>
            <person name="Tuskan G.A."/>
            <person name="Henrissat B."/>
            <person name="Van de Peer Y."/>
            <person name="Rouze P."/>
            <person name="Ellis J.G."/>
            <person name="Dodds P.N."/>
            <person name="Schein J.E."/>
            <person name="Zhong S."/>
            <person name="Hamelin R.C."/>
            <person name="Grigoriev I.V."/>
            <person name="Szabo L.J."/>
            <person name="Martin F."/>
        </authorList>
    </citation>
    <scope>NUCLEOTIDE SEQUENCE [LARGE SCALE GENOMIC DNA]</scope>
    <source>
        <strain evidence="9">98AG31 / pathotype 3-4-7</strain>
    </source>
</reference>
<gene>
    <name evidence="8" type="ORF">MELLADRAFT_27966</name>
</gene>
<dbReference type="EMBL" id="GL883128">
    <property type="protein sequence ID" value="EGG02824.1"/>
    <property type="molecule type" value="Genomic_DNA"/>
</dbReference>
<dbReference type="InParanoid" id="F4RXX7"/>
<evidence type="ECO:0000256" key="7">
    <source>
        <dbReference type="SAM" id="MobiDB-lite"/>
    </source>
</evidence>
<dbReference type="AlphaFoldDB" id="F4RXX7"/>
<evidence type="ECO:0000256" key="2">
    <source>
        <dbReference type="ARBA" id="ARBA00022517"/>
    </source>
</evidence>
<feature type="non-terminal residue" evidence="8">
    <location>
        <position position="1"/>
    </location>
</feature>
<dbReference type="VEuPathDB" id="FungiDB:MELLADRAFT_27966"/>
<keyword evidence="5" id="KW-0687">Ribonucleoprotein</keyword>
<dbReference type="STRING" id="747676.F4RXX7"/>
<dbReference type="GO" id="GO:0006364">
    <property type="term" value="P:rRNA processing"/>
    <property type="evidence" value="ECO:0007669"/>
    <property type="project" value="UniProtKB-KW"/>
</dbReference>
<evidence type="ECO:0000256" key="4">
    <source>
        <dbReference type="ARBA" id="ARBA00023242"/>
    </source>
</evidence>
<dbReference type="GO" id="GO:0005732">
    <property type="term" value="C:sno(s)RNA-containing ribonucleoprotein complex"/>
    <property type="evidence" value="ECO:0007669"/>
    <property type="project" value="InterPro"/>
</dbReference>
<protein>
    <submittedName>
        <fullName evidence="8">Uncharacterized protein</fullName>
    </submittedName>
</protein>
<feature type="compositionally biased region" description="Polar residues" evidence="7">
    <location>
        <begin position="189"/>
        <end position="200"/>
    </location>
</feature>
<proteinExistence type="inferred from homology"/>
<dbReference type="GO" id="GO:0034457">
    <property type="term" value="C:Mpp10 complex"/>
    <property type="evidence" value="ECO:0007669"/>
    <property type="project" value="InterPro"/>
</dbReference>
<name>F4RXX7_MELLP</name>
<dbReference type="PANTHER" id="PTHR17039">
    <property type="entry name" value="U3 SMALL NUCLEOLAR RIBONUCLEOPROTEIN PROTEIN MPP10"/>
    <property type="match status" value="1"/>
</dbReference>
<feature type="compositionally biased region" description="Basic residues" evidence="7">
    <location>
        <begin position="204"/>
        <end position="218"/>
    </location>
</feature>
<dbReference type="GO" id="GO:0032040">
    <property type="term" value="C:small-subunit processome"/>
    <property type="evidence" value="ECO:0007669"/>
    <property type="project" value="TreeGrafter"/>
</dbReference>
<dbReference type="Proteomes" id="UP000001072">
    <property type="component" value="Unassembled WGS sequence"/>
</dbReference>
<feature type="region of interest" description="Disordered" evidence="7">
    <location>
        <begin position="186"/>
        <end position="218"/>
    </location>
</feature>
<sequence length="218" mass="24888">TLKGEATSKDRPKNSLLEEDLEFEHIQKIAPAITEEKTLGLEALIKQRILDGQFDDVIRRRPIDLKAFLPSRLLELQDTKSSRSLAESYEDEYRSEKIRSETGMKPIDTKDETLAKSHEEIQEIYEDLFGKLDALSNAHFTPKAPKTMIKTINNLPTIALESALPTSMGSSTLLAPEELYSINPKDIQLDSNELTHSQKQTQRKERKAKRKDQLKKIE</sequence>
<evidence type="ECO:0000313" key="9">
    <source>
        <dbReference type="Proteomes" id="UP000001072"/>
    </source>
</evidence>
<dbReference type="OrthoDB" id="445326at2759"/>
<dbReference type="KEGG" id="mlr:MELLADRAFT_27966"/>
<accession>F4RXX7</accession>
<dbReference type="PANTHER" id="PTHR17039:SF0">
    <property type="entry name" value="U3 SMALL NUCLEOLAR RIBONUCLEOPROTEIN PROTEIN MPP10"/>
    <property type="match status" value="1"/>
</dbReference>
<keyword evidence="4" id="KW-0539">Nucleus</keyword>
<evidence type="ECO:0000313" key="8">
    <source>
        <dbReference type="EMBL" id="EGG02824.1"/>
    </source>
</evidence>
<dbReference type="HOGENOM" id="CLU_011271_0_1_1"/>
<organism evidence="9">
    <name type="scientific">Melampsora larici-populina (strain 98AG31 / pathotype 3-4-7)</name>
    <name type="common">Poplar leaf rust fungus</name>
    <dbReference type="NCBI Taxonomy" id="747676"/>
    <lineage>
        <taxon>Eukaryota</taxon>
        <taxon>Fungi</taxon>
        <taxon>Dikarya</taxon>
        <taxon>Basidiomycota</taxon>
        <taxon>Pucciniomycotina</taxon>
        <taxon>Pucciniomycetes</taxon>
        <taxon>Pucciniales</taxon>
        <taxon>Melampsoraceae</taxon>
        <taxon>Melampsora</taxon>
    </lineage>
</organism>
<dbReference type="RefSeq" id="XP_007413937.1">
    <property type="nucleotide sequence ID" value="XM_007413875.1"/>
</dbReference>
<feature type="non-terminal residue" evidence="8">
    <location>
        <position position="218"/>
    </location>
</feature>
<evidence type="ECO:0000256" key="6">
    <source>
        <dbReference type="ARBA" id="ARBA00029455"/>
    </source>
</evidence>
<dbReference type="eggNOG" id="KOG2600">
    <property type="taxonomic scope" value="Eukaryota"/>
</dbReference>
<comment type="similarity">
    <text evidence="6">Belongs to the MPP10 family.</text>
</comment>
<comment type="subcellular location">
    <subcellularLocation>
        <location evidence="1">Nucleus</location>
        <location evidence="1">Nucleolus</location>
    </subcellularLocation>
</comment>
<keyword evidence="9" id="KW-1185">Reference proteome</keyword>
<dbReference type="GeneID" id="18926993"/>
<evidence type="ECO:0000256" key="3">
    <source>
        <dbReference type="ARBA" id="ARBA00022552"/>
    </source>
</evidence>
<evidence type="ECO:0000256" key="1">
    <source>
        <dbReference type="ARBA" id="ARBA00004604"/>
    </source>
</evidence>